<keyword evidence="1" id="KW-1133">Transmembrane helix</keyword>
<dbReference type="RefSeq" id="WP_344189255.1">
    <property type="nucleotide sequence ID" value="NZ_BAAAND010000003.1"/>
</dbReference>
<protein>
    <submittedName>
        <fullName evidence="2">Uncharacterized protein</fullName>
    </submittedName>
</protein>
<feature type="transmembrane region" description="Helical" evidence="1">
    <location>
        <begin position="88"/>
        <end position="108"/>
    </location>
</feature>
<proteinExistence type="predicted"/>
<feature type="transmembrane region" description="Helical" evidence="1">
    <location>
        <begin position="56"/>
        <end position="76"/>
    </location>
</feature>
<keyword evidence="1" id="KW-0812">Transmembrane</keyword>
<keyword evidence="3" id="KW-1185">Reference proteome</keyword>
<feature type="transmembrane region" description="Helical" evidence="1">
    <location>
        <begin position="33"/>
        <end position="50"/>
    </location>
</feature>
<dbReference type="EMBL" id="BAAAND010000003">
    <property type="protein sequence ID" value="GAA1576093.1"/>
    <property type="molecule type" value="Genomic_DNA"/>
</dbReference>
<gene>
    <name evidence="2" type="ORF">GCM10009742_19450</name>
</gene>
<evidence type="ECO:0000313" key="3">
    <source>
        <dbReference type="Proteomes" id="UP001500190"/>
    </source>
</evidence>
<accession>A0ABN2DIP2</accession>
<feature type="transmembrane region" description="Helical" evidence="1">
    <location>
        <begin position="114"/>
        <end position="134"/>
    </location>
</feature>
<reference evidence="2 3" key="1">
    <citation type="journal article" date="2019" name="Int. J. Syst. Evol. Microbiol.">
        <title>The Global Catalogue of Microorganisms (GCM) 10K type strain sequencing project: providing services to taxonomists for standard genome sequencing and annotation.</title>
        <authorList>
            <consortium name="The Broad Institute Genomics Platform"/>
            <consortium name="The Broad Institute Genome Sequencing Center for Infectious Disease"/>
            <person name="Wu L."/>
            <person name="Ma J."/>
        </authorList>
    </citation>
    <scope>NUCLEOTIDE SEQUENCE [LARGE SCALE GENOMIC DNA]</scope>
    <source>
        <strain evidence="2 3">JCM 14304</strain>
    </source>
</reference>
<sequence length="144" mass="15792">MRAAVRRLAVRLLDFDDTFARRAMQRPGRSRRLVGLSVFLFSLYGLTGAHSWHDGLVAVSICVWAALYAIAPRSLYEGRAQAWSEKHTVLSWLTTVVFLAAAAFPAVSALGDDWPFALTVLGGAVCLMVARSLGSRIKQRRTSA</sequence>
<dbReference type="Proteomes" id="UP001500190">
    <property type="component" value="Unassembled WGS sequence"/>
</dbReference>
<evidence type="ECO:0000256" key="1">
    <source>
        <dbReference type="SAM" id="Phobius"/>
    </source>
</evidence>
<evidence type="ECO:0000313" key="2">
    <source>
        <dbReference type="EMBL" id="GAA1576093.1"/>
    </source>
</evidence>
<name>A0ABN2DIP2_9ACTN</name>
<organism evidence="2 3">
    <name type="scientific">Kribbella karoonensis</name>
    <dbReference type="NCBI Taxonomy" id="324851"/>
    <lineage>
        <taxon>Bacteria</taxon>
        <taxon>Bacillati</taxon>
        <taxon>Actinomycetota</taxon>
        <taxon>Actinomycetes</taxon>
        <taxon>Propionibacteriales</taxon>
        <taxon>Kribbellaceae</taxon>
        <taxon>Kribbella</taxon>
    </lineage>
</organism>
<comment type="caution">
    <text evidence="2">The sequence shown here is derived from an EMBL/GenBank/DDBJ whole genome shotgun (WGS) entry which is preliminary data.</text>
</comment>
<keyword evidence="1" id="KW-0472">Membrane</keyword>